<dbReference type="PANTHER" id="PTHR12383:SF16">
    <property type="entry name" value="MITOCHONDRIAL INNER MEMBRANE PROTEASE SUBUNIT 1"/>
    <property type="match status" value="1"/>
</dbReference>
<evidence type="ECO:0000256" key="2">
    <source>
        <dbReference type="ARBA" id="ARBA00022792"/>
    </source>
</evidence>
<dbReference type="EMBL" id="PUHW01000295">
    <property type="protein sequence ID" value="KAG0687223.1"/>
    <property type="molecule type" value="Genomic_DNA"/>
</dbReference>
<keyword evidence="2 8" id="KW-0999">Mitochondrion inner membrane</keyword>
<dbReference type="GO" id="GO:0006465">
    <property type="term" value="P:signal peptide processing"/>
    <property type="evidence" value="ECO:0007669"/>
    <property type="project" value="InterPro"/>
</dbReference>
<name>A0A9P6WJJ3_9ASCO</name>
<comment type="caution">
    <text evidence="10">The sequence shown here is derived from an EMBL/GenBank/DDBJ whole genome shotgun (WGS) entry which is preliminary data.</text>
</comment>
<dbReference type="OrthoDB" id="308440at2759"/>
<keyword evidence="11" id="KW-1185">Reference proteome</keyword>
<evidence type="ECO:0000256" key="5">
    <source>
        <dbReference type="ARBA" id="ARBA00023136"/>
    </source>
</evidence>
<dbReference type="GO" id="GO:0004252">
    <property type="term" value="F:serine-type endopeptidase activity"/>
    <property type="evidence" value="ECO:0007669"/>
    <property type="project" value="InterPro"/>
</dbReference>
<dbReference type="Proteomes" id="UP000697127">
    <property type="component" value="Unassembled WGS sequence"/>
</dbReference>
<dbReference type="CDD" id="cd06530">
    <property type="entry name" value="S26_SPase_I"/>
    <property type="match status" value="1"/>
</dbReference>
<gene>
    <name evidence="10" type="ORF">C6P40_002639</name>
</gene>
<dbReference type="InterPro" id="IPR019533">
    <property type="entry name" value="Peptidase_S26"/>
</dbReference>
<dbReference type="Pfam" id="PF10502">
    <property type="entry name" value="Peptidase_S26"/>
    <property type="match status" value="1"/>
</dbReference>
<dbReference type="PRINTS" id="PR00727">
    <property type="entry name" value="LEADERPTASE"/>
</dbReference>
<proteinExistence type="inferred from homology"/>
<evidence type="ECO:0000256" key="6">
    <source>
        <dbReference type="ARBA" id="ARBA00038445"/>
    </source>
</evidence>
<dbReference type="InterPro" id="IPR019757">
    <property type="entry name" value="Pept_S26A_signal_pept_1_Lys-AS"/>
</dbReference>
<keyword evidence="5" id="KW-0472">Membrane</keyword>
<keyword evidence="8" id="KW-0645">Protease</keyword>
<reference evidence="10" key="1">
    <citation type="submission" date="2020-11" db="EMBL/GenBank/DDBJ databases">
        <title>Kefir isolates.</title>
        <authorList>
            <person name="Marcisauskas S."/>
            <person name="Kim Y."/>
            <person name="Blasche S."/>
        </authorList>
    </citation>
    <scope>NUCLEOTIDE SEQUENCE</scope>
    <source>
        <strain evidence="10">Olga-1</strain>
    </source>
</reference>
<evidence type="ECO:0000256" key="4">
    <source>
        <dbReference type="ARBA" id="ARBA00023128"/>
    </source>
</evidence>
<dbReference type="Gene3D" id="2.10.109.10">
    <property type="entry name" value="Umud Fragment, subunit A"/>
    <property type="match status" value="1"/>
</dbReference>
<feature type="domain" description="Peptidase S26" evidence="9">
    <location>
        <begin position="18"/>
        <end position="193"/>
    </location>
</feature>
<feature type="active site" evidence="7">
    <location>
        <position position="85"/>
    </location>
</feature>
<evidence type="ECO:0000259" key="9">
    <source>
        <dbReference type="Pfam" id="PF10502"/>
    </source>
</evidence>
<dbReference type="GO" id="GO:0006627">
    <property type="term" value="P:protein processing involved in protein targeting to mitochondrion"/>
    <property type="evidence" value="ECO:0007669"/>
    <property type="project" value="TreeGrafter"/>
</dbReference>
<dbReference type="GO" id="GO:0042720">
    <property type="term" value="C:mitochondrial inner membrane peptidase complex"/>
    <property type="evidence" value="ECO:0007669"/>
    <property type="project" value="TreeGrafter"/>
</dbReference>
<dbReference type="AlphaFoldDB" id="A0A9P6WJJ3"/>
<organism evidence="10 11">
    <name type="scientific">Pichia californica</name>
    <dbReference type="NCBI Taxonomy" id="460514"/>
    <lineage>
        <taxon>Eukaryota</taxon>
        <taxon>Fungi</taxon>
        <taxon>Dikarya</taxon>
        <taxon>Ascomycota</taxon>
        <taxon>Saccharomycotina</taxon>
        <taxon>Pichiomycetes</taxon>
        <taxon>Pichiales</taxon>
        <taxon>Pichiaceae</taxon>
        <taxon>Pichia</taxon>
    </lineage>
</organism>
<dbReference type="PROSITE" id="PS00760">
    <property type="entry name" value="SPASE_I_2"/>
    <property type="match status" value="1"/>
</dbReference>
<sequence>MGIKVMFKDIRRIISLSIRTIAGLHLFTSSMFEISQTEGASMLPTVQSNGDFCIVDKRYKNGNKIEMGDIIVARKPTQPDSWVCKRITGMPGDIIIIDPSRGHIEKMREKFNNIISNDDDCEINKNDSIKENEFNSRFKEIKLNKNGFDRSPYDQFIVVPDGHVWVTGDNLSDSVDSRTYSVLPMGLIGGKIIIGMYLPNWMNFKGEYYRFLANTFHEV</sequence>
<dbReference type="NCBIfam" id="TIGR02227">
    <property type="entry name" value="sigpep_I_bact"/>
    <property type="match status" value="1"/>
</dbReference>
<dbReference type="SUPFAM" id="SSF51306">
    <property type="entry name" value="LexA/Signal peptidase"/>
    <property type="match status" value="1"/>
</dbReference>
<evidence type="ECO:0000313" key="11">
    <source>
        <dbReference type="Proteomes" id="UP000697127"/>
    </source>
</evidence>
<evidence type="ECO:0000256" key="1">
    <source>
        <dbReference type="ARBA" id="ARBA00004273"/>
    </source>
</evidence>
<evidence type="ECO:0000313" key="10">
    <source>
        <dbReference type="EMBL" id="KAG0687223.1"/>
    </source>
</evidence>
<accession>A0A9P6WJJ3</accession>
<dbReference type="InterPro" id="IPR052064">
    <property type="entry name" value="Mito_IMP1_subunit"/>
</dbReference>
<dbReference type="InterPro" id="IPR000223">
    <property type="entry name" value="Pept_S26A_signal_pept_1"/>
</dbReference>
<comment type="similarity">
    <text evidence="6">Belongs to the peptidase S26 family. IMP1 subfamily.</text>
</comment>
<evidence type="ECO:0000256" key="3">
    <source>
        <dbReference type="ARBA" id="ARBA00022801"/>
    </source>
</evidence>
<comment type="subcellular location">
    <subcellularLocation>
        <location evidence="1 8">Mitochondrion inner membrane</location>
    </subcellularLocation>
</comment>
<keyword evidence="4 8" id="KW-0496">Mitochondrion</keyword>
<evidence type="ECO:0000256" key="8">
    <source>
        <dbReference type="RuleBase" id="RU362041"/>
    </source>
</evidence>
<protein>
    <recommendedName>
        <fullName evidence="8">Mitochondrial inner membrane protease subunit</fullName>
        <ecNumber evidence="8">3.4.21.-</ecNumber>
    </recommendedName>
</protein>
<feature type="active site" evidence="7">
    <location>
        <position position="41"/>
    </location>
</feature>
<dbReference type="InterPro" id="IPR036286">
    <property type="entry name" value="LexA/Signal_pep-like_sf"/>
</dbReference>
<dbReference type="PANTHER" id="PTHR12383">
    <property type="entry name" value="PROTEASE FAMILY S26 MITOCHONDRIAL INNER MEMBRANE PROTEASE-RELATED"/>
    <property type="match status" value="1"/>
</dbReference>
<evidence type="ECO:0000256" key="7">
    <source>
        <dbReference type="PIRSR" id="PIRSR600223-1"/>
    </source>
</evidence>
<dbReference type="EC" id="3.4.21.-" evidence="8"/>
<keyword evidence="3 8" id="KW-0378">Hydrolase</keyword>